<name>A0A8H7WL64_9HELO</name>
<sequence length="304" mass="33707">MEYTQEQVKTYLSHIGFAARKCKPLTPKTVHAADGLNYLTALQICHLASIPFESLSLHYSQDRMISLDEEVLFDKMVGSGTGRGGYCMEQNLLFGIMLRSSGFEVISTGARVMGPAGYQGWDHQVSLVCMNDGVYLVDVGFGSSGPTRPIKLTHGNVVKWGATEAQSRLLFEDPPNPAFQGLWVMEHRNSPTEEWSPKYRFGMTEFTAQDFGVMNYATSSRRTCIFTYMVIASKMIFDETVGDIVGAMTLSGPTVKKRIQKNSEVVVECATEEERVRALKEHFGITLSSKEQAGIKGTVTELKV</sequence>
<comment type="similarity">
    <text evidence="1 2">Belongs to the arylamine N-acetyltransferase family.</text>
</comment>
<dbReference type="PANTHER" id="PTHR11786:SF0">
    <property type="entry name" value="ARYLAMINE N-ACETYLTRANSFERASE 4-RELATED"/>
    <property type="match status" value="1"/>
</dbReference>
<accession>A0A8H7WL64</accession>
<dbReference type="AlphaFoldDB" id="A0A8H7WL64"/>
<dbReference type="GO" id="GO:0016407">
    <property type="term" value="F:acetyltransferase activity"/>
    <property type="evidence" value="ECO:0007669"/>
    <property type="project" value="InterPro"/>
</dbReference>
<protein>
    <recommendedName>
        <fullName evidence="5">Arylamine N-acetyltransferase</fullName>
    </recommendedName>
</protein>
<organism evidence="3 4">
    <name type="scientific">Cadophora malorum</name>
    <dbReference type="NCBI Taxonomy" id="108018"/>
    <lineage>
        <taxon>Eukaryota</taxon>
        <taxon>Fungi</taxon>
        <taxon>Dikarya</taxon>
        <taxon>Ascomycota</taxon>
        <taxon>Pezizomycotina</taxon>
        <taxon>Leotiomycetes</taxon>
        <taxon>Helotiales</taxon>
        <taxon>Ploettnerulaceae</taxon>
        <taxon>Cadophora</taxon>
    </lineage>
</organism>
<dbReference type="PRINTS" id="PR01543">
    <property type="entry name" value="ANATRNSFRASE"/>
</dbReference>
<dbReference type="Pfam" id="PF00797">
    <property type="entry name" value="Acetyltransf_2"/>
    <property type="match status" value="1"/>
</dbReference>
<evidence type="ECO:0000313" key="4">
    <source>
        <dbReference type="Proteomes" id="UP000664132"/>
    </source>
</evidence>
<evidence type="ECO:0000256" key="1">
    <source>
        <dbReference type="ARBA" id="ARBA00006547"/>
    </source>
</evidence>
<evidence type="ECO:0000256" key="2">
    <source>
        <dbReference type="RuleBase" id="RU003452"/>
    </source>
</evidence>
<dbReference type="InterPro" id="IPR038765">
    <property type="entry name" value="Papain-like_cys_pep_sf"/>
</dbReference>
<keyword evidence="2" id="KW-0808">Transferase</keyword>
<comment type="caution">
    <text evidence="3">The sequence shown here is derived from an EMBL/GenBank/DDBJ whole genome shotgun (WGS) entry which is preliminary data.</text>
</comment>
<dbReference type="PANTHER" id="PTHR11786">
    <property type="entry name" value="N-HYDROXYARYLAMINE O-ACETYLTRANSFERASE"/>
    <property type="match status" value="1"/>
</dbReference>
<dbReference type="OrthoDB" id="10260017at2759"/>
<evidence type="ECO:0008006" key="5">
    <source>
        <dbReference type="Google" id="ProtNLM"/>
    </source>
</evidence>
<dbReference type="InterPro" id="IPR001447">
    <property type="entry name" value="Arylamine_N-AcTrfase"/>
</dbReference>
<dbReference type="SUPFAM" id="SSF54001">
    <property type="entry name" value="Cysteine proteinases"/>
    <property type="match status" value="1"/>
</dbReference>
<dbReference type="Proteomes" id="UP000664132">
    <property type="component" value="Unassembled WGS sequence"/>
</dbReference>
<evidence type="ECO:0000313" key="3">
    <source>
        <dbReference type="EMBL" id="KAG4426693.1"/>
    </source>
</evidence>
<reference evidence="3" key="1">
    <citation type="submission" date="2021-02" db="EMBL/GenBank/DDBJ databases">
        <title>Genome sequence Cadophora malorum strain M34.</title>
        <authorList>
            <person name="Stefanovic E."/>
            <person name="Vu D."/>
            <person name="Scully C."/>
            <person name="Dijksterhuis J."/>
            <person name="Roader J."/>
            <person name="Houbraken J."/>
        </authorList>
    </citation>
    <scope>NUCLEOTIDE SEQUENCE</scope>
    <source>
        <strain evidence="3">M34</strain>
    </source>
</reference>
<keyword evidence="2" id="KW-0012">Acyltransferase</keyword>
<gene>
    <name evidence="3" type="ORF">IFR04_000124</name>
</gene>
<keyword evidence="4" id="KW-1185">Reference proteome</keyword>
<proteinExistence type="inferred from homology"/>
<dbReference type="EMBL" id="JAFJYH010000001">
    <property type="protein sequence ID" value="KAG4426693.1"/>
    <property type="molecule type" value="Genomic_DNA"/>
</dbReference>
<dbReference type="Gene3D" id="3.30.2140.20">
    <property type="match status" value="1"/>
</dbReference>
<dbReference type="InterPro" id="IPR053710">
    <property type="entry name" value="Arylamine_NAT_domain_sf"/>
</dbReference>